<feature type="non-terminal residue" evidence="1">
    <location>
        <position position="51"/>
    </location>
</feature>
<dbReference type="EMBL" id="BARU01016100">
    <property type="protein sequence ID" value="GAH58432.1"/>
    <property type="molecule type" value="Genomic_DNA"/>
</dbReference>
<sequence length="51" mass="5487">HGQEEAYKQAFPSMLKLLKALHDAGVTILPGTDAMAGYMLHAELEAYARAG</sequence>
<dbReference type="SUPFAM" id="SSF51556">
    <property type="entry name" value="Metallo-dependent hydrolases"/>
    <property type="match status" value="1"/>
</dbReference>
<proteinExistence type="predicted"/>
<evidence type="ECO:0000313" key="1">
    <source>
        <dbReference type="EMBL" id="GAH58432.1"/>
    </source>
</evidence>
<gene>
    <name evidence="1" type="ORF">S03H2_27135</name>
</gene>
<comment type="caution">
    <text evidence="1">The sequence shown here is derived from an EMBL/GenBank/DDBJ whole genome shotgun (WGS) entry which is preliminary data.</text>
</comment>
<organism evidence="1">
    <name type="scientific">marine sediment metagenome</name>
    <dbReference type="NCBI Taxonomy" id="412755"/>
    <lineage>
        <taxon>unclassified sequences</taxon>
        <taxon>metagenomes</taxon>
        <taxon>ecological metagenomes</taxon>
    </lineage>
</organism>
<name>X1GMM2_9ZZZZ</name>
<protein>
    <submittedName>
        <fullName evidence="1">Uncharacterized protein</fullName>
    </submittedName>
</protein>
<reference evidence="1" key="1">
    <citation type="journal article" date="2014" name="Front. Microbiol.">
        <title>High frequency of phylogenetically diverse reductive dehalogenase-homologous genes in deep subseafloor sedimentary metagenomes.</title>
        <authorList>
            <person name="Kawai M."/>
            <person name="Futagami T."/>
            <person name="Toyoda A."/>
            <person name="Takaki Y."/>
            <person name="Nishi S."/>
            <person name="Hori S."/>
            <person name="Arai W."/>
            <person name="Tsubouchi T."/>
            <person name="Morono Y."/>
            <person name="Uchiyama I."/>
            <person name="Ito T."/>
            <person name="Fujiyama A."/>
            <person name="Inagaki F."/>
            <person name="Takami H."/>
        </authorList>
    </citation>
    <scope>NUCLEOTIDE SEQUENCE</scope>
    <source>
        <strain evidence="1">Expedition CK06-06</strain>
    </source>
</reference>
<dbReference type="InterPro" id="IPR032466">
    <property type="entry name" value="Metal_Hydrolase"/>
</dbReference>
<feature type="non-terminal residue" evidence="1">
    <location>
        <position position="1"/>
    </location>
</feature>
<accession>X1GMM2</accession>
<dbReference type="AlphaFoldDB" id="X1GMM2"/>